<proteinExistence type="predicted"/>
<dbReference type="SUPFAM" id="SSF56112">
    <property type="entry name" value="Protein kinase-like (PK-like)"/>
    <property type="match status" value="1"/>
</dbReference>
<dbReference type="PROSITE" id="PS50011">
    <property type="entry name" value="PROTEIN_KINASE_DOM"/>
    <property type="match status" value="1"/>
</dbReference>
<dbReference type="GO" id="GO:0005634">
    <property type="term" value="C:nucleus"/>
    <property type="evidence" value="ECO:0007669"/>
    <property type="project" value="TreeGrafter"/>
</dbReference>
<dbReference type="PANTHER" id="PTHR44167:SF18">
    <property type="entry name" value="PROTEIN KINASE DOMAIN-CONTAINING PROTEIN"/>
    <property type="match status" value="1"/>
</dbReference>
<evidence type="ECO:0000313" key="2">
    <source>
        <dbReference type="EMBL" id="VVW85842.1"/>
    </source>
</evidence>
<dbReference type="GO" id="GO:0005737">
    <property type="term" value="C:cytoplasm"/>
    <property type="evidence" value="ECO:0007669"/>
    <property type="project" value="TreeGrafter"/>
</dbReference>
<sequence length="84" mass="9375">MNGRVIPVIVDFGLAEYTANTKYLYTRCGTPGYVAPEVLKIKSTDPVQTYSSACDIFSLGVIFHILYYLSNSVCSRSRSSRGRR</sequence>
<dbReference type="InterPro" id="IPR011009">
    <property type="entry name" value="Kinase-like_dom_sf"/>
</dbReference>
<dbReference type="PANTHER" id="PTHR44167">
    <property type="entry name" value="OVARIAN-SPECIFIC SERINE/THREONINE-PROTEIN KINASE LOK-RELATED"/>
    <property type="match status" value="1"/>
</dbReference>
<dbReference type="InterPro" id="IPR000719">
    <property type="entry name" value="Prot_kinase_dom"/>
</dbReference>
<gene>
    <name evidence="2" type="ORF">NYM_LOCUS29342</name>
</gene>
<organism evidence="2">
    <name type="scientific">Nymphaea colorata</name>
    <name type="common">pocket water lily</name>
    <dbReference type="NCBI Taxonomy" id="210225"/>
    <lineage>
        <taxon>Eukaryota</taxon>
        <taxon>Viridiplantae</taxon>
        <taxon>Streptophyta</taxon>
        <taxon>Embryophyta</taxon>
        <taxon>Tracheophyta</taxon>
        <taxon>Spermatophyta</taxon>
        <taxon>Magnoliopsida</taxon>
        <taxon>Nymphaeales</taxon>
        <taxon>Nymphaeaceae</taxon>
        <taxon>Nymphaea</taxon>
    </lineage>
</organism>
<dbReference type="EMBL" id="LR721964">
    <property type="protein sequence ID" value="VVW85842.1"/>
    <property type="molecule type" value="Genomic_DNA"/>
</dbReference>
<dbReference type="GO" id="GO:0004674">
    <property type="term" value="F:protein serine/threonine kinase activity"/>
    <property type="evidence" value="ECO:0007669"/>
    <property type="project" value="TreeGrafter"/>
</dbReference>
<reference evidence="2" key="1">
    <citation type="submission" date="2019-09" db="EMBL/GenBank/DDBJ databases">
        <authorList>
            <person name="Zhang L."/>
        </authorList>
    </citation>
    <scope>NUCLEOTIDE SEQUENCE</scope>
</reference>
<accession>A0A5K1HDT1</accession>
<dbReference type="GO" id="GO:0044773">
    <property type="term" value="P:mitotic DNA damage checkpoint signaling"/>
    <property type="evidence" value="ECO:0007669"/>
    <property type="project" value="TreeGrafter"/>
</dbReference>
<name>A0A5K1HDT1_9MAGN</name>
<protein>
    <recommendedName>
        <fullName evidence="1">Protein kinase domain-containing protein</fullName>
    </recommendedName>
</protein>
<evidence type="ECO:0000259" key="1">
    <source>
        <dbReference type="PROSITE" id="PS50011"/>
    </source>
</evidence>
<dbReference type="Pfam" id="PF00069">
    <property type="entry name" value="Pkinase"/>
    <property type="match status" value="1"/>
</dbReference>
<feature type="domain" description="Protein kinase" evidence="1">
    <location>
        <begin position="1"/>
        <end position="84"/>
    </location>
</feature>
<dbReference type="GO" id="GO:0005524">
    <property type="term" value="F:ATP binding"/>
    <property type="evidence" value="ECO:0007669"/>
    <property type="project" value="InterPro"/>
</dbReference>
<dbReference type="Gene3D" id="1.10.510.10">
    <property type="entry name" value="Transferase(Phosphotransferase) domain 1"/>
    <property type="match status" value="1"/>
</dbReference>
<dbReference type="AlphaFoldDB" id="A0A5K1HDT1"/>